<dbReference type="PANTHER" id="PTHR13141">
    <property type="entry name" value="TRANSMEMBRANE PROTEIN 242"/>
    <property type="match status" value="1"/>
</dbReference>
<dbReference type="InterPro" id="IPR009792">
    <property type="entry name" value="TMEM242"/>
</dbReference>
<feature type="transmembrane region" description="Helical" evidence="10">
    <location>
        <begin position="41"/>
        <end position="61"/>
    </location>
</feature>
<evidence type="ECO:0000313" key="12">
    <source>
        <dbReference type="Proteomes" id="UP001642483"/>
    </source>
</evidence>
<comment type="similarity">
    <text evidence="2">Belongs to the TMEM242 family.</text>
</comment>
<evidence type="ECO:0000256" key="1">
    <source>
        <dbReference type="ARBA" id="ARBA00004448"/>
    </source>
</evidence>
<evidence type="ECO:0000256" key="8">
    <source>
        <dbReference type="ARBA" id="ARBA00023136"/>
    </source>
</evidence>
<evidence type="ECO:0000256" key="6">
    <source>
        <dbReference type="ARBA" id="ARBA00022989"/>
    </source>
</evidence>
<accession>A0ABP0FL94</accession>
<name>A0ABP0FL94_CLALP</name>
<dbReference type="EMBL" id="CAWYQH010000068">
    <property type="protein sequence ID" value="CAK8680131.1"/>
    <property type="molecule type" value="Genomic_DNA"/>
</dbReference>
<feature type="transmembrane region" description="Helical" evidence="10">
    <location>
        <begin position="95"/>
        <end position="114"/>
    </location>
</feature>
<organism evidence="11 12">
    <name type="scientific">Clavelina lepadiformis</name>
    <name type="common">Light-bulb sea squirt</name>
    <name type="synonym">Ascidia lepadiformis</name>
    <dbReference type="NCBI Taxonomy" id="159417"/>
    <lineage>
        <taxon>Eukaryota</taxon>
        <taxon>Metazoa</taxon>
        <taxon>Chordata</taxon>
        <taxon>Tunicata</taxon>
        <taxon>Ascidiacea</taxon>
        <taxon>Aplousobranchia</taxon>
        <taxon>Clavelinidae</taxon>
        <taxon>Clavelina</taxon>
    </lineage>
</organism>
<keyword evidence="4 10" id="KW-0812">Transmembrane</keyword>
<keyword evidence="5" id="KW-0999">Mitochondrion inner membrane</keyword>
<comment type="function">
    <text evidence="9">Scaffold protein that participates in the c-ring assembly of mitochondrial ATP synthase (F(1)F(0) ATP synthase or complex V) by facilitating the membrane insertion and oligomer formation of the subunit c/ATP5MC3. Participates in the incorporation of the c-ring into vestigial complexes. Additionally influences the incorporation of subunits MT-ATP6, MT-ATP8, ATP5MJ, and ATP5MK in the ATP synthase.</text>
</comment>
<sequence>MEPTCVSGWKKENPTKMNSIHGIFRSEEDGKDSSAGPMQSAAFIFGVAGTAALGGFGMMLAQAKKKSPNEFHSGLAPEVGLESGARLAMRALGRATLYSVGGFSLFCFTVWKLMGVQNLKEFSAKMQGIMPKIPPAASSTGEEVNWDEIFGKKSQETLKKE</sequence>
<evidence type="ECO:0000256" key="3">
    <source>
        <dbReference type="ARBA" id="ARBA00013934"/>
    </source>
</evidence>
<evidence type="ECO:0000313" key="11">
    <source>
        <dbReference type="EMBL" id="CAK8680131.1"/>
    </source>
</evidence>
<evidence type="ECO:0000256" key="9">
    <source>
        <dbReference type="ARBA" id="ARBA00045905"/>
    </source>
</evidence>
<dbReference type="Pfam" id="PF07096">
    <property type="entry name" value="DUF1358"/>
    <property type="match status" value="1"/>
</dbReference>
<comment type="caution">
    <text evidence="11">The sequence shown here is derived from an EMBL/GenBank/DDBJ whole genome shotgun (WGS) entry which is preliminary data.</text>
</comment>
<keyword evidence="6 10" id="KW-1133">Transmembrane helix</keyword>
<comment type="subcellular location">
    <subcellularLocation>
        <location evidence="1">Mitochondrion inner membrane</location>
        <topology evidence="1">Multi-pass membrane protein</topology>
    </subcellularLocation>
</comment>
<evidence type="ECO:0000256" key="5">
    <source>
        <dbReference type="ARBA" id="ARBA00022792"/>
    </source>
</evidence>
<protein>
    <recommendedName>
        <fullName evidence="3">Transmembrane protein 242</fullName>
    </recommendedName>
</protein>
<gene>
    <name evidence="11" type="ORF">CVLEPA_LOCUS10416</name>
</gene>
<keyword evidence="8 10" id="KW-0472">Membrane</keyword>
<evidence type="ECO:0000256" key="10">
    <source>
        <dbReference type="SAM" id="Phobius"/>
    </source>
</evidence>
<dbReference type="PANTHER" id="PTHR13141:SF4">
    <property type="entry name" value="TRANSMEMBRANE PROTEIN 242"/>
    <property type="match status" value="1"/>
</dbReference>
<proteinExistence type="inferred from homology"/>
<evidence type="ECO:0000256" key="4">
    <source>
        <dbReference type="ARBA" id="ARBA00022692"/>
    </source>
</evidence>
<keyword evidence="7" id="KW-0496">Mitochondrion</keyword>
<keyword evidence="12" id="KW-1185">Reference proteome</keyword>
<reference evidence="11 12" key="1">
    <citation type="submission" date="2024-02" db="EMBL/GenBank/DDBJ databases">
        <authorList>
            <person name="Daric V."/>
            <person name="Darras S."/>
        </authorList>
    </citation>
    <scope>NUCLEOTIDE SEQUENCE [LARGE SCALE GENOMIC DNA]</scope>
</reference>
<evidence type="ECO:0000256" key="7">
    <source>
        <dbReference type="ARBA" id="ARBA00023128"/>
    </source>
</evidence>
<dbReference type="Proteomes" id="UP001642483">
    <property type="component" value="Unassembled WGS sequence"/>
</dbReference>
<evidence type="ECO:0000256" key="2">
    <source>
        <dbReference type="ARBA" id="ARBA00007570"/>
    </source>
</evidence>